<dbReference type="Proteomes" id="UP000002630">
    <property type="component" value="Linkage Group LG03"/>
</dbReference>
<feature type="region of interest" description="Disordered" evidence="1">
    <location>
        <begin position="25"/>
        <end position="50"/>
    </location>
</feature>
<feature type="compositionally biased region" description="Basic and acidic residues" evidence="1">
    <location>
        <begin position="338"/>
        <end position="353"/>
    </location>
</feature>
<proteinExistence type="predicted"/>
<dbReference type="OrthoDB" id="10510892at2759"/>
<organism evidence="2 3">
    <name type="scientific">Ectocarpus siliculosus</name>
    <name type="common">Brown alga</name>
    <name type="synonym">Conferva siliculosa</name>
    <dbReference type="NCBI Taxonomy" id="2880"/>
    <lineage>
        <taxon>Eukaryota</taxon>
        <taxon>Sar</taxon>
        <taxon>Stramenopiles</taxon>
        <taxon>Ochrophyta</taxon>
        <taxon>PX clade</taxon>
        <taxon>Phaeophyceae</taxon>
        <taxon>Ectocarpales</taxon>
        <taxon>Ectocarpaceae</taxon>
        <taxon>Ectocarpus</taxon>
    </lineage>
</organism>
<feature type="region of interest" description="Disordered" evidence="1">
    <location>
        <begin position="392"/>
        <end position="415"/>
    </location>
</feature>
<dbReference type="EMBL" id="FN649728">
    <property type="protein sequence ID" value="CBJ27581.1"/>
    <property type="molecule type" value="Genomic_DNA"/>
</dbReference>
<evidence type="ECO:0000256" key="1">
    <source>
        <dbReference type="SAM" id="MobiDB-lite"/>
    </source>
</evidence>
<protein>
    <submittedName>
        <fullName evidence="2">Uncharacterized protein</fullName>
    </submittedName>
</protein>
<gene>
    <name evidence="2" type="ORF">Esi_0075_0067</name>
</gene>
<reference evidence="2 3" key="1">
    <citation type="journal article" date="2010" name="Nature">
        <title>The Ectocarpus genome and the independent evolution of multicellularity in brown algae.</title>
        <authorList>
            <person name="Cock J.M."/>
            <person name="Sterck L."/>
            <person name="Rouze P."/>
            <person name="Scornet D."/>
            <person name="Allen A.E."/>
            <person name="Amoutzias G."/>
            <person name="Anthouard V."/>
            <person name="Artiguenave F."/>
            <person name="Aury J.M."/>
            <person name="Badger J.H."/>
            <person name="Beszteri B."/>
            <person name="Billiau K."/>
            <person name="Bonnet E."/>
            <person name="Bothwell J.H."/>
            <person name="Bowler C."/>
            <person name="Boyen C."/>
            <person name="Brownlee C."/>
            <person name="Carrano C.J."/>
            <person name="Charrier B."/>
            <person name="Cho G.Y."/>
            <person name="Coelho S.M."/>
            <person name="Collen J."/>
            <person name="Corre E."/>
            <person name="Da Silva C."/>
            <person name="Delage L."/>
            <person name="Delaroque N."/>
            <person name="Dittami S.M."/>
            <person name="Doulbeau S."/>
            <person name="Elias M."/>
            <person name="Farnham G."/>
            <person name="Gachon C.M."/>
            <person name="Gschloessl B."/>
            <person name="Heesch S."/>
            <person name="Jabbari K."/>
            <person name="Jubin C."/>
            <person name="Kawai H."/>
            <person name="Kimura K."/>
            <person name="Kloareg B."/>
            <person name="Kupper F.C."/>
            <person name="Lang D."/>
            <person name="Le Bail A."/>
            <person name="Leblanc C."/>
            <person name="Lerouge P."/>
            <person name="Lohr M."/>
            <person name="Lopez P.J."/>
            <person name="Martens C."/>
            <person name="Maumus F."/>
            <person name="Michel G."/>
            <person name="Miranda-Saavedra D."/>
            <person name="Morales J."/>
            <person name="Moreau H."/>
            <person name="Motomura T."/>
            <person name="Nagasato C."/>
            <person name="Napoli C.A."/>
            <person name="Nelson D.R."/>
            <person name="Nyvall-Collen P."/>
            <person name="Peters A.F."/>
            <person name="Pommier C."/>
            <person name="Potin P."/>
            <person name="Poulain J."/>
            <person name="Quesneville H."/>
            <person name="Read B."/>
            <person name="Rensing S.A."/>
            <person name="Ritter A."/>
            <person name="Rousvoal S."/>
            <person name="Samanta M."/>
            <person name="Samson G."/>
            <person name="Schroeder D.C."/>
            <person name="Segurens B."/>
            <person name="Strittmatter M."/>
            <person name="Tonon T."/>
            <person name="Tregear J.W."/>
            <person name="Valentin K."/>
            <person name="von Dassow P."/>
            <person name="Yamagishi T."/>
            <person name="Van de Peer Y."/>
            <person name="Wincker P."/>
        </authorList>
    </citation>
    <scope>NUCLEOTIDE SEQUENCE [LARGE SCALE GENOMIC DNA]</scope>
    <source>
        <strain evidence="3">Ec32 / CCAP1310/4</strain>
    </source>
</reference>
<sequence length="518" mass="56191">MVVPASHYRKAVEIFRRRLDYGLPPATDGNEDEPHPGVIPSKDAPSFQRASRNDAIRATLRTKQPYGDELHKFLALGSLFHWETPAEQTKMEAAFPEAQSPEHAGLFKNANNIAVPRLVVRVVHDSGAGKDVDRSGRVQADDKVLITFDGGVIGGAQRGARRTVVLGSEEDQRLNTPEVAATTVTDSTMIIPLYDAFVLSARSDTLYQTGPWLNKNVVGLAKVRGQHGLSLVKTKEGSTRGGEPWVYLVTVIGNWEYCWSGPFFVAMVTRWGCFSGYKNLGKHDKTTRGMEVGRSGDFSTPATKAIATLREETVKHAAHQRTIDSGRTPLRGNVNYTAKERGAEKSTNERKGEGANSCNITGCSCESAEECTCVGHQHVKNASVAGAAGTLYGREKGGDGRSTSSEQGASMRPTDTSARWMYQAVEESLQAEEATCSNCGEPRKLSWFFYGGGKRRVVVLDHMVGGESGGVRCNKYPNKPRGVFTPTNKNVKTITKDGLLKAVGREAKRVANKASGGN</sequence>
<dbReference type="InParanoid" id="D7G6J6"/>
<keyword evidence="3" id="KW-1185">Reference proteome</keyword>
<evidence type="ECO:0000313" key="3">
    <source>
        <dbReference type="Proteomes" id="UP000002630"/>
    </source>
</evidence>
<feature type="region of interest" description="Disordered" evidence="1">
    <location>
        <begin position="314"/>
        <end position="354"/>
    </location>
</feature>
<dbReference type="EMBL" id="FN648981">
    <property type="protein sequence ID" value="CBJ27581.1"/>
    <property type="molecule type" value="Genomic_DNA"/>
</dbReference>
<dbReference type="AlphaFoldDB" id="D7G6J6"/>
<accession>D7G6J6</accession>
<feature type="compositionally biased region" description="Polar residues" evidence="1">
    <location>
        <begin position="401"/>
        <end position="415"/>
    </location>
</feature>
<name>D7G6J6_ECTSI</name>
<evidence type="ECO:0000313" key="2">
    <source>
        <dbReference type="EMBL" id="CBJ27581.1"/>
    </source>
</evidence>